<gene>
    <name evidence="3" type="ORF">MSP1401_LOCUS5431</name>
    <name evidence="4" type="ORF">MSP1401_LOCUS5433</name>
</gene>
<organism evidence="3">
    <name type="scientific">Micromonas pusilla</name>
    <name type="common">Picoplanktonic green alga</name>
    <name type="synonym">Chromulina pusilla</name>
    <dbReference type="NCBI Taxonomy" id="38833"/>
    <lineage>
        <taxon>Eukaryota</taxon>
        <taxon>Viridiplantae</taxon>
        <taxon>Chlorophyta</taxon>
        <taxon>Mamiellophyceae</taxon>
        <taxon>Mamiellales</taxon>
        <taxon>Mamiellaceae</taxon>
        <taxon>Micromonas</taxon>
    </lineage>
</organism>
<dbReference type="PANTHER" id="PTHR31805:SF16">
    <property type="entry name" value="FORMIN-LIKE PROTEIN (DUF1421)"/>
    <property type="match status" value="1"/>
</dbReference>
<proteinExistence type="predicted"/>
<feature type="compositionally biased region" description="Polar residues" evidence="1">
    <location>
        <begin position="212"/>
        <end position="230"/>
    </location>
</feature>
<name>A0A6U0DBH5_MICPS</name>
<feature type="compositionally biased region" description="Low complexity" evidence="1">
    <location>
        <begin position="183"/>
        <end position="192"/>
    </location>
</feature>
<feature type="compositionally biased region" description="Gly residues" evidence="1">
    <location>
        <begin position="291"/>
        <end position="303"/>
    </location>
</feature>
<protein>
    <recommendedName>
        <fullName evidence="2">DUF1421 domain-containing protein</fullName>
    </recommendedName>
</protein>
<feature type="region of interest" description="Disordered" evidence="1">
    <location>
        <begin position="1"/>
        <end position="53"/>
    </location>
</feature>
<dbReference type="EMBL" id="HBEN01006631">
    <property type="protein sequence ID" value="CAD8438813.1"/>
    <property type="molecule type" value="Transcribed_RNA"/>
</dbReference>
<reference evidence="3" key="1">
    <citation type="submission" date="2021-01" db="EMBL/GenBank/DDBJ databases">
        <authorList>
            <person name="Corre E."/>
            <person name="Pelletier E."/>
            <person name="Niang G."/>
            <person name="Scheremetjew M."/>
            <person name="Finn R."/>
            <person name="Kale V."/>
            <person name="Holt S."/>
            <person name="Cochrane G."/>
            <person name="Meng A."/>
            <person name="Brown T."/>
            <person name="Cohen L."/>
        </authorList>
    </citation>
    <scope>NUCLEOTIDE SEQUENCE</scope>
    <source>
        <strain evidence="3">CCAC1681</strain>
    </source>
</reference>
<evidence type="ECO:0000259" key="2">
    <source>
        <dbReference type="Pfam" id="PF07223"/>
    </source>
</evidence>
<evidence type="ECO:0000256" key="1">
    <source>
        <dbReference type="SAM" id="MobiDB-lite"/>
    </source>
</evidence>
<dbReference type="PANTHER" id="PTHR31805">
    <property type="entry name" value="RECEPTOR-LIKE KINASE, PUTATIVE (DUF1421)-RELATED"/>
    <property type="match status" value="1"/>
</dbReference>
<feature type="domain" description="DUF1421" evidence="2">
    <location>
        <begin position="354"/>
        <end position="395"/>
    </location>
</feature>
<dbReference type="AlphaFoldDB" id="A0A6U0DBH5"/>
<accession>A0A6U0DBH5</accession>
<evidence type="ECO:0000313" key="4">
    <source>
        <dbReference type="EMBL" id="CAD8438817.1"/>
    </source>
</evidence>
<dbReference type="Pfam" id="PF07223">
    <property type="entry name" value="DUF1421"/>
    <property type="match status" value="1"/>
</dbReference>
<dbReference type="EMBL" id="HBEN01006633">
    <property type="protein sequence ID" value="CAD8438817.1"/>
    <property type="molecule type" value="Transcribed_RNA"/>
</dbReference>
<feature type="compositionally biased region" description="Pro residues" evidence="1">
    <location>
        <begin position="265"/>
        <end position="290"/>
    </location>
</feature>
<feature type="compositionally biased region" description="Pro residues" evidence="1">
    <location>
        <begin position="193"/>
        <end position="209"/>
    </location>
</feature>
<feature type="region of interest" description="Disordered" evidence="1">
    <location>
        <begin position="126"/>
        <end position="341"/>
    </location>
</feature>
<dbReference type="InterPro" id="IPR010820">
    <property type="entry name" value="DUF1421"/>
</dbReference>
<feature type="compositionally biased region" description="Pro residues" evidence="1">
    <location>
        <begin position="304"/>
        <end position="330"/>
    </location>
</feature>
<sequence length="398" mass="40595">MGEEDAADPFDLLQPIPAKPKPAAVPDSEPKASSPGSGNGAVPMGPGANAQRDAMRDAIANKMDEMLDARLELYTGQILDALKAMNARLDVLETAVRGGTATLRKETRELRDDVAALDEKIARASTRTSLLSESADAEVDEEATPTADLTPTAKPKSALASVPSALPTARLADPAVDRGRGPGPEAGAAAASAPPPEAEPAAPVAPPVASPQTQTQWAQPQRGASQNATEGSPYGAAPGGGPPPYGAPGQALGSPAYASYQPQRSPGPGPPPPPDRGYPPYPRHYPPPPGGAGAGGGPPHHGGGPPPHHGPPGVPFHPHGGPPPGAPYGPPFGGAGPRASPASIETRNVKVSMDKIVEDFANMGFTRDQIVGVIRELQDSGQGVDLNVVLDRLMNPRR</sequence>
<evidence type="ECO:0000313" key="3">
    <source>
        <dbReference type="EMBL" id="CAD8438813.1"/>
    </source>
</evidence>